<comment type="catalytic activity">
    <reaction evidence="12 14">
        <text>2 cob(II)yrinate a,c diamide + reduced [electron-transfer flavoprotein] + 2 ATP = 2 adenosylcob(III)yrinate a,c-diamide + 2 triphosphate + oxidized [electron-transfer flavoprotein] + 3 H(+)</text>
        <dbReference type="Rhea" id="RHEA:11528"/>
        <dbReference type="Rhea" id="RHEA-COMP:10685"/>
        <dbReference type="Rhea" id="RHEA-COMP:10686"/>
        <dbReference type="ChEBI" id="CHEBI:15378"/>
        <dbReference type="ChEBI" id="CHEBI:18036"/>
        <dbReference type="ChEBI" id="CHEBI:30616"/>
        <dbReference type="ChEBI" id="CHEBI:57692"/>
        <dbReference type="ChEBI" id="CHEBI:58307"/>
        <dbReference type="ChEBI" id="CHEBI:58503"/>
        <dbReference type="ChEBI" id="CHEBI:58537"/>
        <dbReference type="EC" id="2.5.1.17"/>
    </reaction>
</comment>
<evidence type="ECO:0000256" key="13">
    <source>
        <dbReference type="ARBA" id="ARBA00048692"/>
    </source>
</evidence>
<dbReference type="EC" id="2.5.1.17" evidence="3 14"/>
<organism evidence="16">
    <name type="scientific">[Clostridium] nexile</name>
    <dbReference type="NCBI Taxonomy" id="29361"/>
    <lineage>
        <taxon>Bacteria</taxon>
        <taxon>Bacillati</taxon>
        <taxon>Bacillota</taxon>
        <taxon>Clostridia</taxon>
        <taxon>Lachnospirales</taxon>
        <taxon>Lachnospiraceae</taxon>
        <taxon>Tyzzerella</taxon>
    </lineage>
</organism>
<evidence type="ECO:0000256" key="12">
    <source>
        <dbReference type="ARBA" id="ARBA00048555"/>
    </source>
</evidence>
<dbReference type="GO" id="GO:0009236">
    <property type="term" value="P:cobalamin biosynthetic process"/>
    <property type="evidence" value="ECO:0007669"/>
    <property type="project" value="UniProtKB-UniRule"/>
</dbReference>
<protein>
    <recommendedName>
        <fullName evidence="4 14">Corrinoid adenosyltransferase</fullName>
        <ecNumber evidence="3 14">2.5.1.17</ecNumber>
    </recommendedName>
    <alternativeName>
        <fullName evidence="9 14">Cob(II)alamin adenosyltransferase</fullName>
    </alternativeName>
    <alternativeName>
        <fullName evidence="11 14">Cob(II)yrinic acid a,c-diamide adenosyltransferase</fullName>
    </alternativeName>
    <alternativeName>
        <fullName evidence="10 14">Cobinamide/cobalamin adenosyltransferase</fullName>
    </alternativeName>
</protein>
<reference evidence="16" key="1">
    <citation type="submission" date="2019-11" db="EMBL/GenBank/DDBJ databases">
        <authorList>
            <person name="Feng L."/>
        </authorList>
    </citation>
    <scope>NUCLEOTIDE SEQUENCE</scope>
    <source>
        <strain evidence="16">CnexileLFYP112</strain>
    </source>
</reference>
<dbReference type="InterPro" id="IPR036451">
    <property type="entry name" value="CblAdoTrfase-like_sf"/>
</dbReference>
<evidence type="ECO:0000256" key="5">
    <source>
        <dbReference type="ARBA" id="ARBA00022573"/>
    </source>
</evidence>
<dbReference type="SUPFAM" id="SSF89028">
    <property type="entry name" value="Cobalamin adenosyltransferase-like"/>
    <property type="match status" value="1"/>
</dbReference>
<dbReference type="NCBIfam" id="TIGR00636">
    <property type="entry name" value="PduO_Nterm"/>
    <property type="match status" value="1"/>
</dbReference>
<proteinExistence type="inferred from homology"/>
<comment type="catalytic activity">
    <reaction evidence="13 14">
        <text>2 cob(II)alamin + reduced [electron-transfer flavoprotein] + 2 ATP = 2 adenosylcob(III)alamin + 2 triphosphate + oxidized [electron-transfer flavoprotein] + 3 H(+)</text>
        <dbReference type="Rhea" id="RHEA:28671"/>
        <dbReference type="Rhea" id="RHEA-COMP:10685"/>
        <dbReference type="Rhea" id="RHEA-COMP:10686"/>
        <dbReference type="ChEBI" id="CHEBI:15378"/>
        <dbReference type="ChEBI" id="CHEBI:16304"/>
        <dbReference type="ChEBI" id="CHEBI:18036"/>
        <dbReference type="ChEBI" id="CHEBI:18408"/>
        <dbReference type="ChEBI" id="CHEBI:30616"/>
        <dbReference type="ChEBI" id="CHEBI:57692"/>
        <dbReference type="ChEBI" id="CHEBI:58307"/>
        <dbReference type="EC" id="2.5.1.17"/>
    </reaction>
</comment>
<evidence type="ECO:0000256" key="6">
    <source>
        <dbReference type="ARBA" id="ARBA00022679"/>
    </source>
</evidence>
<keyword evidence="8 14" id="KW-0067">ATP-binding</keyword>
<keyword evidence="7 14" id="KW-0547">Nucleotide-binding</keyword>
<keyword evidence="6 14" id="KW-0808">Transferase</keyword>
<dbReference type="InterPro" id="IPR029499">
    <property type="entry name" value="PduO-typ"/>
</dbReference>
<evidence type="ECO:0000256" key="8">
    <source>
        <dbReference type="ARBA" id="ARBA00022840"/>
    </source>
</evidence>
<comment type="pathway">
    <text evidence="1 14">Cofactor biosynthesis; adenosylcobalamin biosynthesis; adenosylcobalamin from cob(II)yrinate a,c-diamide: step 2/7.</text>
</comment>
<evidence type="ECO:0000256" key="9">
    <source>
        <dbReference type="ARBA" id="ARBA00031529"/>
    </source>
</evidence>
<sequence>MKLYTGTGDTGMTSLLNETKVSKADDRIELLGTIDELSSNIGLAKVVVKEEQKRDLSAIQQVLLTVMAGIADSANADFRVNNEQITYIESQIDKIENAFPREKKFILYGDCEASARLDVARSVARRAERCFKRVELQYHVDKKAMQYMNRLSDYLYIMARYEDYKEK</sequence>
<feature type="domain" description="Cobalamin adenosyltransferase-like" evidence="15">
    <location>
        <begin position="3"/>
        <end position="161"/>
    </location>
</feature>
<evidence type="ECO:0000256" key="7">
    <source>
        <dbReference type="ARBA" id="ARBA00022741"/>
    </source>
</evidence>
<dbReference type="PANTHER" id="PTHR12213">
    <property type="entry name" value="CORRINOID ADENOSYLTRANSFERASE"/>
    <property type="match status" value="1"/>
</dbReference>
<evidence type="ECO:0000256" key="10">
    <source>
        <dbReference type="ARBA" id="ARBA00033334"/>
    </source>
</evidence>
<evidence type="ECO:0000256" key="2">
    <source>
        <dbReference type="ARBA" id="ARBA00007487"/>
    </source>
</evidence>
<dbReference type="GO" id="GO:0005524">
    <property type="term" value="F:ATP binding"/>
    <property type="evidence" value="ECO:0007669"/>
    <property type="project" value="UniProtKB-UniRule"/>
</dbReference>
<name>A0A6N2RU71_9FIRM</name>
<evidence type="ECO:0000256" key="11">
    <source>
        <dbReference type="ARBA" id="ARBA00033354"/>
    </source>
</evidence>
<dbReference type="PANTHER" id="PTHR12213:SF0">
    <property type="entry name" value="CORRINOID ADENOSYLTRANSFERASE MMAB"/>
    <property type="match status" value="1"/>
</dbReference>
<dbReference type="Pfam" id="PF01923">
    <property type="entry name" value="Cob_adeno_trans"/>
    <property type="match status" value="1"/>
</dbReference>
<dbReference type="AlphaFoldDB" id="A0A6N2RU71"/>
<evidence type="ECO:0000256" key="3">
    <source>
        <dbReference type="ARBA" id="ARBA00012454"/>
    </source>
</evidence>
<dbReference type="Gene3D" id="1.20.1200.10">
    <property type="entry name" value="Cobalamin adenosyltransferase-like"/>
    <property type="match status" value="1"/>
</dbReference>
<accession>A0A6N2RU71</accession>
<evidence type="ECO:0000313" key="16">
    <source>
        <dbReference type="EMBL" id="VYS83949.1"/>
    </source>
</evidence>
<dbReference type="UniPathway" id="UPA00148">
    <property type="reaction ID" value="UER00233"/>
</dbReference>
<keyword evidence="5 14" id="KW-0169">Cobalamin biosynthesis</keyword>
<evidence type="ECO:0000256" key="1">
    <source>
        <dbReference type="ARBA" id="ARBA00005121"/>
    </source>
</evidence>
<dbReference type="GO" id="GO:0008817">
    <property type="term" value="F:corrinoid adenosyltransferase activity"/>
    <property type="evidence" value="ECO:0007669"/>
    <property type="project" value="UniProtKB-UniRule"/>
</dbReference>
<evidence type="ECO:0000256" key="14">
    <source>
        <dbReference type="RuleBase" id="RU366026"/>
    </source>
</evidence>
<evidence type="ECO:0000259" key="15">
    <source>
        <dbReference type="Pfam" id="PF01923"/>
    </source>
</evidence>
<gene>
    <name evidence="16" type="primary">yvqK</name>
    <name evidence="16" type="ORF">CNLFYP112_00316</name>
</gene>
<evidence type="ECO:0000256" key="4">
    <source>
        <dbReference type="ARBA" id="ARBA00020963"/>
    </source>
</evidence>
<dbReference type="EMBL" id="CACRTG010000001">
    <property type="protein sequence ID" value="VYS83949.1"/>
    <property type="molecule type" value="Genomic_DNA"/>
</dbReference>
<comment type="similarity">
    <text evidence="2 14">Belongs to the Cob(I)alamin adenosyltransferase family.</text>
</comment>
<dbReference type="InterPro" id="IPR016030">
    <property type="entry name" value="CblAdoTrfase-like"/>
</dbReference>